<name>A0ABP2RGQ0_9LEPT</name>
<keyword evidence="2" id="KW-1185">Reference proteome</keyword>
<protein>
    <submittedName>
        <fullName evidence="1">Uncharacterized protein</fullName>
    </submittedName>
</protein>
<organism evidence="1 2">
    <name type="scientific">Leptospira licerasiae str. MMD4847</name>
    <dbReference type="NCBI Taxonomy" id="1049971"/>
    <lineage>
        <taxon>Bacteria</taxon>
        <taxon>Pseudomonadati</taxon>
        <taxon>Spirochaetota</taxon>
        <taxon>Spirochaetia</taxon>
        <taxon>Leptospirales</taxon>
        <taxon>Leptospiraceae</taxon>
        <taxon>Leptospira</taxon>
    </lineage>
</organism>
<evidence type="ECO:0000313" key="1">
    <source>
        <dbReference type="EMBL" id="EJZ43636.1"/>
    </source>
</evidence>
<gene>
    <name evidence="1" type="ORF">LEP1GSC178_3075</name>
</gene>
<evidence type="ECO:0000313" key="2">
    <source>
        <dbReference type="Proteomes" id="UP000018720"/>
    </source>
</evidence>
<dbReference type="EMBL" id="AHOM02000004">
    <property type="protein sequence ID" value="EJZ43636.1"/>
    <property type="molecule type" value="Genomic_DNA"/>
</dbReference>
<dbReference type="Proteomes" id="UP000018720">
    <property type="component" value="Unassembled WGS sequence"/>
</dbReference>
<accession>A0ABP2RGQ0</accession>
<sequence>MTNYNLQYIEDFLGIDRVCFFTPYGNIKHGSGAWGLNTPPDQKVETPIARLGNSGIAYRRMQHTVKQDLVYFWFSYSRLFNGINLSSYTPVGRLLPLNDFISIAEENGISFKSSDEIHLATIEIFSNIQLEHPYPKYYGLFRTMILPRMKLFSYADTVYLGNRQSKIKTYDKTNEVFNRHGIGLNKNFARIELTIKRKAKVSKLISKAIPQVSSEDDMAEYFGYPYNLIFQKVYYDNIEKAFKKLLKFDFKPNSGNLRDELVSYYKNKKSPSKWADKALNTLSEIRSIGLGNVFAKRLEEIEAQATKPFEVKGKMQRVRKEILDLYSDALLIEHQIKFGPSLLEELRRKMILQRKKMLIFGENIELAS</sequence>
<comment type="caution">
    <text evidence="1">The sequence shown here is derived from an EMBL/GenBank/DDBJ whole genome shotgun (WGS) entry which is preliminary data.</text>
</comment>
<dbReference type="RefSeq" id="WP_008591729.1">
    <property type="nucleotide sequence ID" value="NZ_AHOM02000004.1"/>
</dbReference>
<proteinExistence type="predicted"/>
<reference evidence="1 2" key="1">
    <citation type="submission" date="2012-08" db="EMBL/GenBank/DDBJ databases">
        <authorList>
            <person name="Harkins D.M."/>
            <person name="Durkin A.S."/>
            <person name="Selengut J.D."/>
            <person name="Sanka R."/>
            <person name="DePew J."/>
            <person name="Purushe J."/>
            <person name="Matthias M.A."/>
            <person name="Vinetz J.M."/>
            <person name="Sutton G.G."/>
            <person name="Nelson W.C."/>
            <person name="Fouts D.E."/>
        </authorList>
    </citation>
    <scope>NUCLEOTIDE SEQUENCE [LARGE SCALE GENOMIC DNA]</scope>
    <source>
        <strain evidence="1 2">MMD4847</strain>
    </source>
</reference>